<dbReference type="AlphaFoldDB" id="A0A6N9HB10"/>
<sequence>MRSIAVNQQTAQLEITLDQPPFAGQTFYMAPAWDKDGYIVWRCLHGDIQ</sequence>
<gene>
    <name evidence="1" type="ORF">GTP41_01105</name>
</gene>
<dbReference type="RefSeq" id="WP_161023704.1">
    <property type="nucleotide sequence ID" value="NZ_WWCJ01000001.1"/>
</dbReference>
<name>A0A6N9HB10_9BURK</name>
<dbReference type="Proteomes" id="UP000448575">
    <property type="component" value="Unassembled WGS sequence"/>
</dbReference>
<organism evidence="1 2">
    <name type="scientific">Pseudoduganella guangdongensis</name>
    <dbReference type="NCBI Taxonomy" id="2692179"/>
    <lineage>
        <taxon>Bacteria</taxon>
        <taxon>Pseudomonadati</taxon>
        <taxon>Pseudomonadota</taxon>
        <taxon>Betaproteobacteria</taxon>
        <taxon>Burkholderiales</taxon>
        <taxon>Oxalobacteraceae</taxon>
        <taxon>Telluria group</taxon>
        <taxon>Pseudoduganella</taxon>
    </lineage>
</organism>
<dbReference type="EMBL" id="WWCJ01000001">
    <property type="protein sequence ID" value="MYN00688.1"/>
    <property type="molecule type" value="Genomic_DNA"/>
</dbReference>
<keyword evidence="2" id="KW-1185">Reference proteome</keyword>
<reference evidence="1 2" key="1">
    <citation type="submission" date="2019-12" db="EMBL/GenBank/DDBJ databases">
        <title>Novel species isolated from a subtropical stream in China.</title>
        <authorList>
            <person name="Lu H."/>
        </authorList>
    </citation>
    <scope>NUCLEOTIDE SEQUENCE [LARGE SCALE GENOMIC DNA]</scope>
    <source>
        <strain evidence="1 2">DS3</strain>
    </source>
</reference>
<comment type="caution">
    <text evidence="1">The sequence shown here is derived from an EMBL/GenBank/DDBJ whole genome shotgun (WGS) entry which is preliminary data.</text>
</comment>
<proteinExistence type="predicted"/>
<evidence type="ECO:0000313" key="1">
    <source>
        <dbReference type="EMBL" id="MYN00688.1"/>
    </source>
</evidence>
<protein>
    <submittedName>
        <fullName evidence="1">Uncharacterized protein</fullName>
    </submittedName>
</protein>
<accession>A0A6N9HB10</accession>
<evidence type="ECO:0000313" key="2">
    <source>
        <dbReference type="Proteomes" id="UP000448575"/>
    </source>
</evidence>